<feature type="transmembrane region" description="Helical" evidence="8">
    <location>
        <begin position="7"/>
        <end position="27"/>
    </location>
</feature>
<evidence type="ECO:0000256" key="3">
    <source>
        <dbReference type="ARBA" id="ARBA00022448"/>
    </source>
</evidence>
<dbReference type="PANTHER" id="PTHR30330:SF3">
    <property type="entry name" value="TRANSCRIPTIONAL REGULATOR, LRP FAMILY"/>
    <property type="match status" value="1"/>
</dbReference>
<keyword evidence="4 8" id="KW-1003">Cell membrane</keyword>
<evidence type="ECO:0000256" key="1">
    <source>
        <dbReference type="ARBA" id="ARBA00004651"/>
    </source>
</evidence>
<sequence length="444" mass="47113">MISRLQELVWGPWMLAALLGIGIYFTVKSRMFQLRRFSLWWSRTGGSLWRGENGSHGGGISSFQTACTALAATIGTGNIVGVATALTAGGPGAIFWMWISALIGMMTAYGETYLGVRYRKRVNGAWVGGPMVCLEDRLHLPAAALLYAFFCMMSSLGMGSMVQANSVAETASYSFLVPPAVTAVLVTVLTGLVIAGGTERIAAVSGRLMPAASGIYILFSLTVILSWYDRLPAVFSSILASAFEPGAAAGGTAGFLVSRSLRYGVSRGVFSNEAGLGTLAVLHGTAGSGDAKEQGMWAMFEVFFDTIVICTLTALVILAASSGGAETAADGAALTAWSFSERLGTAGEYLVSAAMIVFAFATLTAWFCMGKQAFSYLLDKTGFSRTAGNRIYTALYLNAVFLGCLSRLDTVWQLSDIWNGLMALPNLLALFLLRREAAESLREV</sequence>
<feature type="transmembrane region" description="Helical" evidence="8">
    <location>
        <begin position="349"/>
        <end position="369"/>
    </location>
</feature>
<dbReference type="EMBL" id="DWWL01000084">
    <property type="protein sequence ID" value="HJC48899.1"/>
    <property type="molecule type" value="Genomic_DNA"/>
</dbReference>
<keyword evidence="6 8" id="KW-1133">Transmembrane helix</keyword>
<feature type="transmembrane region" description="Helical" evidence="8">
    <location>
        <begin position="208"/>
        <end position="228"/>
    </location>
</feature>
<evidence type="ECO:0000256" key="2">
    <source>
        <dbReference type="ARBA" id="ARBA00009261"/>
    </source>
</evidence>
<dbReference type="Gene3D" id="1.20.1740.10">
    <property type="entry name" value="Amino acid/polyamine transporter I"/>
    <property type="match status" value="1"/>
</dbReference>
<feature type="transmembrane region" description="Helical" evidence="8">
    <location>
        <begin position="95"/>
        <end position="116"/>
    </location>
</feature>
<name>A0A9D2T7V8_9FIRM</name>
<dbReference type="GO" id="GO:0005283">
    <property type="term" value="F:amino acid:sodium symporter activity"/>
    <property type="evidence" value="ECO:0007669"/>
    <property type="project" value="InterPro"/>
</dbReference>
<dbReference type="GO" id="GO:0005886">
    <property type="term" value="C:plasma membrane"/>
    <property type="evidence" value="ECO:0007669"/>
    <property type="project" value="UniProtKB-SubCell"/>
</dbReference>
<dbReference type="PROSITE" id="PS00873">
    <property type="entry name" value="NA_ALANINE_SYMP"/>
    <property type="match status" value="1"/>
</dbReference>
<accession>A0A9D2T7V8</accession>
<dbReference type="PANTHER" id="PTHR30330">
    <property type="entry name" value="AGSS FAMILY TRANSPORTER, SODIUM-ALANINE"/>
    <property type="match status" value="1"/>
</dbReference>
<dbReference type="AlphaFoldDB" id="A0A9D2T7V8"/>
<protein>
    <submittedName>
        <fullName evidence="9">Amino acid carrier protein</fullName>
    </submittedName>
</protein>
<dbReference type="Proteomes" id="UP000823883">
    <property type="component" value="Unassembled WGS sequence"/>
</dbReference>
<reference evidence="9" key="1">
    <citation type="journal article" date="2021" name="PeerJ">
        <title>Extensive microbial diversity within the chicken gut microbiome revealed by metagenomics and culture.</title>
        <authorList>
            <person name="Gilroy R."/>
            <person name="Ravi A."/>
            <person name="Getino M."/>
            <person name="Pursley I."/>
            <person name="Horton D.L."/>
            <person name="Alikhan N.F."/>
            <person name="Baker D."/>
            <person name="Gharbi K."/>
            <person name="Hall N."/>
            <person name="Watson M."/>
            <person name="Adriaenssens E.M."/>
            <person name="Foster-Nyarko E."/>
            <person name="Jarju S."/>
            <person name="Secka A."/>
            <person name="Antonio M."/>
            <person name="Oren A."/>
            <person name="Chaudhuri R.R."/>
            <person name="La Ragione R."/>
            <person name="Hildebrand F."/>
            <person name="Pallen M.J."/>
        </authorList>
    </citation>
    <scope>NUCLEOTIDE SEQUENCE</scope>
    <source>
        <strain evidence="9">CHK183-5548</strain>
    </source>
</reference>
<gene>
    <name evidence="9" type="ORF">IAA04_12695</name>
</gene>
<feature type="transmembrane region" description="Helical" evidence="8">
    <location>
        <begin position="234"/>
        <end position="257"/>
    </location>
</feature>
<organism evidence="9 10">
    <name type="scientific">Candidatus Lachnoclostridium pullistercoris</name>
    <dbReference type="NCBI Taxonomy" id="2838632"/>
    <lineage>
        <taxon>Bacteria</taxon>
        <taxon>Bacillati</taxon>
        <taxon>Bacillota</taxon>
        <taxon>Clostridia</taxon>
        <taxon>Lachnospirales</taxon>
        <taxon>Lachnospiraceae</taxon>
    </lineage>
</organism>
<comment type="caution">
    <text evidence="9">The sequence shown here is derived from an EMBL/GenBank/DDBJ whole genome shotgun (WGS) entry which is preliminary data.</text>
</comment>
<evidence type="ECO:0000256" key="8">
    <source>
        <dbReference type="RuleBase" id="RU363064"/>
    </source>
</evidence>
<keyword evidence="3 8" id="KW-0813">Transport</keyword>
<keyword evidence="5 8" id="KW-0812">Transmembrane</keyword>
<evidence type="ECO:0000256" key="4">
    <source>
        <dbReference type="ARBA" id="ARBA00022475"/>
    </source>
</evidence>
<proteinExistence type="inferred from homology"/>
<evidence type="ECO:0000313" key="10">
    <source>
        <dbReference type="Proteomes" id="UP000823883"/>
    </source>
</evidence>
<feature type="transmembrane region" description="Helical" evidence="8">
    <location>
        <begin position="302"/>
        <end position="320"/>
    </location>
</feature>
<dbReference type="NCBIfam" id="TIGR00835">
    <property type="entry name" value="agcS"/>
    <property type="match status" value="1"/>
</dbReference>
<dbReference type="InterPro" id="IPR001463">
    <property type="entry name" value="Na/Ala_symport"/>
</dbReference>
<evidence type="ECO:0000256" key="6">
    <source>
        <dbReference type="ARBA" id="ARBA00022989"/>
    </source>
</evidence>
<reference evidence="9" key="2">
    <citation type="submission" date="2021-04" db="EMBL/GenBank/DDBJ databases">
        <authorList>
            <person name="Gilroy R."/>
        </authorList>
    </citation>
    <scope>NUCLEOTIDE SEQUENCE</scope>
    <source>
        <strain evidence="9">CHK183-5548</strain>
    </source>
</reference>
<evidence type="ECO:0000313" key="9">
    <source>
        <dbReference type="EMBL" id="HJC48899.1"/>
    </source>
</evidence>
<keyword evidence="7 8" id="KW-0472">Membrane</keyword>
<evidence type="ECO:0000256" key="7">
    <source>
        <dbReference type="ARBA" id="ARBA00023136"/>
    </source>
</evidence>
<comment type="subcellular location">
    <subcellularLocation>
        <location evidence="1 8">Cell membrane</location>
        <topology evidence="1 8">Multi-pass membrane protein</topology>
    </subcellularLocation>
</comment>
<dbReference type="PRINTS" id="PR00175">
    <property type="entry name" value="NAALASMPORT"/>
</dbReference>
<evidence type="ECO:0000256" key="5">
    <source>
        <dbReference type="ARBA" id="ARBA00022692"/>
    </source>
</evidence>
<feature type="transmembrane region" description="Helical" evidence="8">
    <location>
        <begin position="137"/>
        <end position="156"/>
    </location>
</feature>
<keyword evidence="8" id="KW-0769">Symport</keyword>
<dbReference type="Pfam" id="PF01235">
    <property type="entry name" value="Na_Ala_symp"/>
    <property type="match status" value="1"/>
</dbReference>
<feature type="transmembrane region" description="Helical" evidence="8">
    <location>
        <begin position="176"/>
        <end position="196"/>
    </location>
</feature>
<comment type="similarity">
    <text evidence="2 8">Belongs to the alanine or glycine:cation symporter (AGCS) (TC 2.A.25) family.</text>
</comment>